<accession>A0AAC8TJS7</accession>
<dbReference type="Proteomes" id="UP000256345">
    <property type="component" value="Unassembled WGS sequence"/>
</dbReference>
<organism evidence="1 3">
    <name type="scientific">Archangium gephyra</name>
    <dbReference type="NCBI Taxonomy" id="48"/>
    <lineage>
        <taxon>Bacteria</taxon>
        <taxon>Pseudomonadati</taxon>
        <taxon>Myxococcota</taxon>
        <taxon>Myxococcia</taxon>
        <taxon>Myxococcales</taxon>
        <taxon>Cystobacterineae</taxon>
        <taxon>Archangiaceae</taxon>
        <taxon>Archangium</taxon>
    </lineage>
</organism>
<reference evidence="1 3" key="1">
    <citation type="submission" date="2015-05" db="EMBL/GenBank/DDBJ databases">
        <title>Genome assembly of Archangium gephyra DSM 2261.</title>
        <authorList>
            <person name="Sharma G."/>
            <person name="Subramanian S."/>
        </authorList>
    </citation>
    <scope>NUCLEOTIDE SEQUENCE [LARGE SCALE GENOMIC DNA]</scope>
    <source>
        <strain evidence="1 3">DSM 2261</strain>
    </source>
</reference>
<dbReference type="RefSeq" id="WP_047861082.1">
    <property type="nucleotide sequence ID" value="NZ_CP011509.1"/>
</dbReference>
<dbReference type="AlphaFoldDB" id="A0AAC8TJS7"/>
<keyword evidence="4" id="KW-1185">Reference proteome</keyword>
<name>A0AAC8TJS7_9BACT</name>
<protein>
    <submittedName>
        <fullName evidence="1">Molybdopterin biosynthesis protein MoeA</fullName>
    </submittedName>
    <submittedName>
        <fullName evidence="2">Precorrin-8X/cobalt-precorrin-8 methylmutase</fullName>
    </submittedName>
</protein>
<dbReference type="KEGG" id="age:AA314_09906"/>
<reference evidence="2 4" key="2">
    <citation type="submission" date="2018-08" db="EMBL/GenBank/DDBJ databases">
        <title>Genomic Encyclopedia of Archaeal and Bacterial Type Strains, Phase II (KMG-II): from individual species to whole genera.</title>
        <authorList>
            <person name="Goeker M."/>
        </authorList>
    </citation>
    <scope>NUCLEOTIDE SEQUENCE [LARGE SCALE GENOMIC DNA]</scope>
    <source>
        <strain evidence="2 4">DSM 2261</strain>
    </source>
</reference>
<evidence type="ECO:0000313" key="4">
    <source>
        <dbReference type="Proteomes" id="UP000256345"/>
    </source>
</evidence>
<evidence type="ECO:0000313" key="1">
    <source>
        <dbReference type="EMBL" id="AKJ08280.1"/>
    </source>
</evidence>
<dbReference type="EMBL" id="CP011509">
    <property type="protein sequence ID" value="AKJ08280.1"/>
    <property type="molecule type" value="Genomic_DNA"/>
</dbReference>
<evidence type="ECO:0000313" key="2">
    <source>
        <dbReference type="EMBL" id="REG14226.1"/>
    </source>
</evidence>
<proteinExistence type="predicted"/>
<sequence>MRFDAYLVVDWSASSTPKRGRDSIWWTLAAWTRRGLRLERTLNPSTRAEALEDIGNRLARAVADGVSVLVGFDFALGYPRGTAAALGLGGEPWRALWDEWNRVVRDTPENGNNRFDVASALNVRISGGTGPFWGHPQGQAFPSLTATRAFSYPVRGLAEKRLADARLPRAQPVWKLCGIGSVGSQTLLGIPRLRQLLVDPRLAGHLHVWPFQTGLTLPSRTPGMGQLIVAEVYPSLLTVTAREGYVKDQLQVEALARHFATLDAEGTLASLFSPSLELGPAQRASVLHEEGWILGVR</sequence>
<gene>
    <name evidence="1" type="ORF">AA314_09906</name>
    <name evidence="2" type="ORF">ATI61_1325</name>
</gene>
<dbReference type="EMBL" id="QUMU01000032">
    <property type="protein sequence ID" value="REG14226.1"/>
    <property type="molecule type" value="Genomic_DNA"/>
</dbReference>
<dbReference type="Proteomes" id="UP000035579">
    <property type="component" value="Chromosome"/>
</dbReference>
<evidence type="ECO:0000313" key="3">
    <source>
        <dbReference type="Proteomes" id="UP000035579"/>
    </source>
</evidence>